<evidence type="ECO:0000256" key="1">
    <source>
        <dbReference type="ARBA" id="ARBA00023015"/>
    </source>
</evidence>
<dbReference type="EMBL" id="JAJVKT010000012">
    <property type="protein sequence ID" value="MCE7509212.1"/>
    <property type="molecule type" value="Genomic_DNA"/>
</dbReference>
<keyword evidence="1" id="KW-0805">Transcription regulation</keyword>
<dbReference type="Pfam" id="PF12833">
    <property type="entry name" value="HTH_18"/>
    <property type="match status" value="1"/>
</dbReference>
<dbReference type="SMART" id="SM00342">
    <property type="entry name" value="HTH_ARAC"/>
    <property type="match status" value="1"/>
</dbReference>
<evidence type="ECO:0000256" key="2">
    <source>
        <dbReference type="ARBA" id="ARBA00023125"/>
    </source>
</evidence>
<dbReference type="PANTHER" id="PTHR46796">
    <property type="entry name" value="HTH-TYPE TRANSCRIPTIONAL ACTIVATOR RHAS-RELATED"/>
    <property type="match status" value="1"/>
</dbReference>
<dbReference type="SUPFAM" id="SSF46689">
    <property type="entry name" value="Homeodomain-like"/>
    <property type="match status" value="1"/>
</dbReference>
<dbReference type="PANTHER" id="PTHR46796:SF6">
    <property type="entry name" value="ARAC SUBFAMILY"/>
    <property type="match status" value="1"/>
</dbReference>
<comment type="caution">
    <text evidence="5">The sequence shown here is derived from an EMBL/GenBank/DDBJ whole genome shotgun (WGS) entry which is preliminary data.</text>
</comment>
<dbReference type="RefSeq" id="WP_080530924.1">
    <property type="nucleotide sequence ID" value="NZ_CP012331.1"/>
</dbReference>
<dbReference type="GO" id="GO:0003700">
    <property type="term" value="F:DNA-binding transcription factor activity"/>
    <property type="evidence" value="ECO:0007669"/>
    <property type="project" value="InterPro"/>
</dbReference>
<accession>A0A9Q3W6I8</accession>
<dbReference type="PROSITE" id="PS01124">
    <property type="entry name" value="HTH_ARAC_FAMILY_2"/>
    <property type="match status" value="1"/>
</dbReference>
<keyword evidence="3" id="KW-0804">Transcription</keyword>
<feature type="domain" description="HTH araC/xylS-type" evidence="4">
    <location>
        <begin position="210"/>
        <end position="309"/>
    </location>
</feature>
<reference evidence="5" key="1">
    <citation type="submission" date="2022-01" db="EMBL/GenBank/DDBJ databases">
        <authorList>
            <person name="Karlyshev A.V."/>
            <person name="Jaspars M."/>
        </authorList>
    </citation>
    <scope>NUCLEOTIDE SEQUENCE</scope>
    <source>
        <strain evidence="5">AGSA3-2</strain>
    </source>
</reference>
<dbReference type="InterPro" id="IPR009057">
    <property type="entry name" value="Homeodomain-like_sf"/>
</dbReference>
<keyword evidence="6" id="KW-1185">Reference proteome</keyword>
<dbReference type="InterPro" id="IPR018062">
    <property type="entry name" value="HTH_AraC-typ_CS"/>
</dbReference>
<evidence type="ECO:0000313" key="6">
    <source>
        <dbReference type="Proteomes" id="UP001107961"/>
    </source>
</evidence>
<dbReference type="AlphaFoldDB" id="A0A9Q3W6I8"/>
<dbReference type="InterPro" id="IPR050204">
    <property type="entry name" value="AraC_XylS_family_regulators"/>
</dbReference>
<name>A0A9Q3W6I8_9GAMM</name>
<dbReference type="Gene3D" id="1.10.10.60">
    <property type="entry name" value="Homeodomain-like"/>
    <property type="match status" value="1"/>
</dbReference>
<dbReference type="InterPro" id="IPR035418">
    <property type="entry name" value="AraC-bd_2"/>
</dbReference>
<dbReference type="Pfam" id="PF14525">
    <property type="entry name" value="AraC_binding_2"/>
    <property type="match status" value="1"/>
</dbReference>
<sequence length="315" mass="35571">MHVEYATDHLERPRRFEYWHDVVCRHCIPADSRLLSQSPFNGRLSVRDLGSTAISTMVAPLHRWSREANHLRTHPDEDLWIGFAESGHGVLEQNGHQTPLADGTLVLYDAARPFQCTLEAGRVYLVRLPRRALLRRFPQAERGIGQALAPHRPGVAPLRTMIQQAAALELSDDRIGATEQFGRALLDLAAVALEWQGEFLDGAIEHDLHGRLCRFIEAHFEDPSLSLVALARAHHVSPRTVTRAFARHDQTAMGMVWRVRLEASRRALEEGRVASVTEAAFNHGFADVSHFSRAFRRTFGRAPHTLLRQGPEERH</sequence>
<evidence type="ECO:0000313" key="5">
    <source>
        <dbReference type="EMBL" id="MCE7509212.1"/>
    </source>
</evidence>
<dbReference type="Proteomes" id="UP001107961">
    <property type="component" value="Unassembled WGS sequence"/>
</dbReference>
<dbReference type="KEGG" id="axe:P40_10455"/>
<keyword evidence="2" id="KW-0238">DNA-binding</keyword>
<gene>
    <name evidence="5" type="ORF">LZG35_11240</name>
</gene>
<dbReference type="InterPro" id="IPR018060">
    <property type="entry name" value="HTH_AraC"/>
</dbReference>
<proteinExistence type="predicted"/>
<protein>
    <submittedName>
        <fullName evidence="5">AraC family transcriptional regulator</fullName>
    </submittedName>
</protein>
<dbReference type="PROSITE" id="PS00041">
    <property type="entry name" value="HTH_ARAC_FAMILY_1"/>
    <property type="match status" value="1"/>
</dbReference>
<evidence type="ECO:0000259" key="4">
    <source>
        <dbReference type="PROSITE" id="PS01124"/>
    </source>
</evidence>
<dbReference type="GO" id="GO:0043565">
    <property type="term" value="F:sequence-specific DNA binding"/>
    <property type="evidence" value="ECO:0007669"/>
    <property type="project" value="InterPro"/>
</dbReference>
<evidence type="ECO:0000256" key="3">
    <source>
        <dbReference type="ARBA" id="ARBA00023163"/>
    </source>
</evidence>
<organism evidence="5 6">
    <name type="scientific">Alloalcanivorax xenomutans</name>
    <dbReference type="NCBI Taxonomy" id="1094342"/>
    <lineage>
        <taxon>Bacteria</taxon>
        <taxon>Pseudomonadati</taxon>
        <taxon>Pseudomonadota</taxon>
        <taxon>Gammaproteobacteria</taxon>
        <taxon>Oceanospirillales</taxon>
        <taxon>Alcanivoracaceae</taxon>
        <taxon>Alloalcanivorax</taxon>
    </lineage>
</organism>